<organism evidence="1 2">
    <name type="scientific">Toxoplasma gondii TgCatPRC2</name>
    <dbReference type="NCBI Taxonomy" id="1130821"/>
    <lineage>
        <taxon>Eukaryota</taxon>
        <taxon>Sar</taxon>
        <taxon>Alveolata</taxon>
        <taxon>Apicomplexa</taxon>
        <taxon>Conoidasida</taxon>
        <taxon>Coccidia</taxon>
        <taxon>Eucoccidiorida</taxon>
        <taxon>Eimeriorina</taxon>
        <taxon>Sarcocystidae</taxon>
        <taxon>Toxoplasma</taxon>
    </lineage>
</organism>
<proteinExistence type="predicted"/>
<feature type="non-terminal residue" evidence="1">
    <location>
        <position position="33"/>
    </location>
</feature>
<dbReference type="EMBL" id="AHZP02001615">
    <property type="protein sequence ID" value="KYK66745.1"/>
    <property type="molecule type" value="Genomic_DNA"/>
</dbReference>
<name>A0A151HBN2_TOXGO</name>
<comment type="caution">
    <text evidence="1">The sequence shown here is derived from an EMBL/GenBank/DDBJ whole genome shotgun (WGS) entry which is preliminary data.</text>
</comment>
<protein>
    <submittedName>
        <fullName evidence="1">Vps16, N-terminal region protein</fullName>
    </submittedName>
</protein>
<accession>A0A151HBN2</accession>
<reference evidence="2" key="1">
    <citation type="submission" date="2016-03" db="EMBL/GenBank/DDBJ databases">
        <authorList>
            <person name="Sibley D."/>
            <person name="Venepally P."/>
            <person name="Karamycheva S."/>
            <person name="Hadjithomas M."/>
            <person name="Khan A."/>
            <person name="Brunk B."/>
            <person name="Roos D."/>
            <person name="Caler E."/>
            <person name="Lorenzi H."/>
        </authorList>
    </citation>
    <scope>NUCLEOTIDE SEQUENCE [LARGE SCALE GENOMIC DNA]</scope>
    <source>
        <strain evidence="2">TgCatPRC2</strain>
    </source>
</reference>
<dbReference type="AlphaFoldDB" id="A0A151HBN2"/>
<evidence type="ECO:0000313" key="2">
    <source>
        <dbReference type="Proteomes" id="UP000075225"/>
    </source>
</evidence>
<gene>
    <name evidence="1" type="ORF">TGPRC2_320670B</name>
</gene>
<sequence>TELEVKANSRGWSHPPHVFVGLSLMETVRQVIL</sequence>
<dbReference type="Proteomes" id="UP000075225">
    <property type="component" value="Unassembled WGS sequence"/>
</dbReference>
<dbReference type="VEuPathDB" id="ToxoDB:TGPRC2_320670B"/>
<feature type="non-terminal residue" evidence="1">
    <location>
        <position position="1"/>
    </location>
</feature>
<evidence type="ECO:0000313" key="1">
    <source>
        <dbReference type="EMBL" id="KYK66745.1"/>
    </source>
</evidence>